<dbReference type="GO" id="GO:0000272">
    <property type="term" value="P:polysaccharide catabolic process"/>
    <property type="evidence" value="ECO:0007669"/>
    <property type="project" value="UniProtKB-KW"/>
</dbReference>
<dbReference type="Pfam" id="PF00933">
    <property type="entry name" value="Glyco_hydro_3"/>
    <property type="match status" value="1"/>
</dbReference>
<dbReference type="InterPro" id="IPR002772">
    <property type="entry name" value="Glyco_hydro_3_C"/>
</dbReference>
<keyword evidence="8" id="KW-0326">Glycosidase</keyword>
<dbReference type="PANTHER" id="PTHR42715:SF10">
    <property type="entry name" value="BETA-GLUCOSIDASE"/>
    <property type="match status" value="1"/>
</dbReference>
<comment type="similarity">
    <text evidence="3">Belongs to the glycosyl hydrolase 3 family.</text>
</comment>
<dbReference type="HOGENOM" id="CLU_004542_4_2_1"/>
<organism evidence="13">
    <name type="scientific">Grosmannia clavigera (strain kw1407 / UAMH 11150)</name>
    <name type="common">Blue stain fungus</name>
    <name type="synonym">Graphiocladiella clavigera</name>
    <dbReference type="NCBI Taxonomy" id="655863"/>
    <lineage>
        <taxon>Eukaryota</taxon>
        <taxon>Fungi</taxon>
        <taxon>Dikarya</taxon>
        <taxon>Ascomycota</taxon>
        <taxon>Pezizomycotina</taxon>
        <taxon>Sordariomycetes</taxon>
        <taxon>Sordariomycetidae</taxon>
        <taxon>Ophiostomatales</taxon>
        <taxon>Ophiostomataceae</taxon>
        <taxon>Leptographium</taxon>
    </lineage>
</organism>
<dbReference type="Gene3D" id="2.60.40.10">
    <property type="entry name" value="Immunoglobulins"/>
    <property type="match status" value="1"/>
</dbReference>
<evidence type="ECO:0000256" key="4">
    <source>
        <dbReference type="ARBA" id="ARBA00012744"/>
    </source>
</evidence>
<feature type="signal peptide" evidence="10">
    <location>
        <begin position="1"/>
        <end position="18"/>
    </location>
</feature>
<evidence type="ECO:0000256" key="9">
    <source>
        <dbReference type="ARBA" id="ARBA00023326"/>
    </source>
</evidence>
<proteinExistence type="inferred from homology"/>
<dbReference type="eggNOG" id="ENOG502SJMC">
    <property type="taxonomic scope" value="Eukaryota"/>
</dbReference>
<dbReference type="Pfam" id="PF01915">
    <property type="entry name" value="Glyco_hydro_3_C"/>
    <property type="match status" value="1"/>
</dbReference>
<evidence type="ECO:0000259" key="11">
    <source>
        <dbReference type="PROSITE" id="PS51820"/>
    </source>
</evidence>
<keyword evidence="6" id="KW-0325">Glycoprotein</keyword>
<dbReference type="GeneID" id="25979229"/>
<dbReference type="SMART" id="SM01217">
    <property type="entry name" value="Fn3_like"/>
    <property type="match status" value="1"/>
</dbReference>
<dbReference type="InterPro" id="IPR001764">
    <property type="entry name" value="Glyco_hydro_3_N"/>
</dbReference>
<comment type="pathway">
    <text evidence="2">Glycan metabolism; cellulose degradation.</text>
</comment>
<accession>F0XIN2</accession>
<feature type="domain" description="PA14" evidence="11">
    <location>
        <begin position="410"/>
        <end position="551"/>
    </location>
</feature>
<dbReference type="Gene3D" id="2.60.120.260">
    <property type="entry name" value="Galactose-binding domain-like"/>
    <property type="match status" value="1"/>
</dbReference>
<dbReference type="OrthoDB" id="47059at2759"/>
<evidence type="ECO:0000313" key="12">
    <source>
        <dbReference type="EMBL" id="EFX02499.1"/>
    </source>
</evidence>
<dbReference type="RefSeq" id="XP_014171981.1">
    <property type="nucleotide sequence ID" value="XM_014316506.1"/>
</dbReference>
<keyword evidence="9" id="KW-0624">Polysaccharide degradation</keyword>
<dbReference type="InterPro" id="IPR026891">
    <property type="entry name" value="Fn3-like"/>
</dbReference>
<dbReference type="InterPro" id="IPR036881">
    <property type="entry name" value="Glyco_hydro_3_C_sf"/>
</dbReference>
<evidence type="ECO:0000313" key="13">
    <source>
        <dbReference type="Proteomes" id="UP000007796"/>
    </source>
</evidence>
<dbReference type="SUPFAM" id="SSF51445">
    <property type="entry name" value="(Trans)glycosidases"/>
    <property type="match status" value="1"/>
</dbReference>
<evidence type="ECO:0000256" key="10">
    <source>
        <dbReference type="SAM" id="SignalP"/>
    </source>
</evidence>
<feature type="chain" id="PRO_5003263985" description="beta-glucosidase" evidence="10">
    <location>
        <begin position="19"/>
        <end position="791"/>
    </location>
</feature>
<keyword evidence="13" id="KW-1185">Reference proteome</keyword>
<protein>
    <recommendedName>
        <fullName evidence="4">beta-glucosidase</fullName>
        <ecNumber evidence="4">3.2.1.21</ecNumber>
    </recommendedName>
</protein>
<dbReference type="Gene3D" id="3.20.20.300">
    <property type="entry name" value="Glycoside hydrolase, family 3, N-terminal domain"/>
    <property type="match status" value="3"/>
</dbReference>
<dbReference type="Pfam" id="PF14310">
    <property type="entry name" value="Fn3-like"/>
    <property type="match status" value="1"/>
</dbReference>
<reference evidence="12 13" key="1">
    <citation type="journal article" date="2011" name="Proc. Natl. Acad. Sci. U.S.A.">
        <title>Genome and transcriptome analyses of the mountain pine beetle-fungal symbiont Grosmannia clavigera, a lodgepole pine pathogen.</title>
        <authorList>
            <person name="DiGuistini S."/>
            <person name="Wang Y."/>
            <person name="Liao N.Y."/>
            <person name="Taylor G."/>
            <person name="Tanguay P."/>
            <person name="Feau N."/>
            <person name="Henrissat B."/>
            <person name="Chan S.K."/>
            <person name="Hesse-Orce U."/>
            <person name="Alamouti S.M."/>
            <person name="Tsui C.K.M."/>
            <person name="Docking R.T."/>
            <person name="Levasseur A."/>
            <person name="Haridas S."/>
            <person name="Robertson G."/>
            <person name="Birol I."/>
            <person name="Holt R.A."/>
            <person name="Marra M.A."/>
            <person name="Hamelin R.C."/>
            <person name="Hirst M."/>
            <person name="Jones S.J.M."/>
            <person name="Bohlmann J."/>
            <person name="Breuil C."/>
        </authorList>
    </citation>
    <scope>NUCLEOTIDE SEQUENCE [LARGE SCALE GENOMIC DNA]</scope>
    <source>
        <strain evidence="13">kw1407 / UAMH 11150</strain>
    </source>
</reference>
<dbReference type="InterPro" id="IPR011658">
    <property type="entry name" value="PA14_dom"/>
</dbReference>
<dbReference type="InParanoid" id="F0XIN2"/>
<keyword evidence="5 12" id="KW-0378">Hydrolase</keyword>
<evidence type="ECO:0000256" key="1">
    <source>
        <dbReference type="ARBA" id="ARBA00000448"/>
    </source>
</evidence>
<dbReference type="SUPFAM" id="SSF56988">
    <property type="entry name" value="Anthrax protective antigen"/>
    <property type="match status" value="1"/>
</dbReference>
<evidence type="ECO:0000256" key="5">
    <source>
        <dbReference type="ARBA" id="ARBA00022801"/>
    </source>
</evidence>
<dbReference type="Gene3D" id="3.40.50.1700">
    <property type="entry name" value="Glycoside hydrolase family 3 C-terminal domain"/>
    <property type="match status" value="2"/>
</dbReference>
<dbReference type="InterPro" id="IPR050288">
    <property type="entry name" value="Cellulose_deg_GH3"/>
</dbReference>
<dbReference type="InterPro" id="IPR013783">
    <property type="entry name" value="Ig-like_fold"/>
</dbReference>
<dbReference type="EC" id="3.2.1.21" evidence="4"/>
<comment type="catalytic activity">
    <reaction evidence="1">
        <text>Hydrolysis of terminal, non-reducing beta-D-glucosyl residues with release of beta-D-glucose.</text>
        <dbReference type="EC" id="3.2.1.21"/>
    </reaction>
</comment>
<dbReference type="Proteomes" id="UP000007796">
    <property type="component" value="Unassembled WGS sequence"/>
</dbReference>
<dbReference type="PRINTS" id="PR00133">
    <property type="entry name" value="GLHYDRLASE3"/>
</dbReference>
<dbReference type="Pfam" id="PF07691">
    <property type="entry name" value="PA14"/>
    <property type="match status" value="1"/>
</dbReference>
<dbReference type="InterPro" id="IPR037524">
    <property type="entry name" value="PA14/GLEYA"/>
</dbReference>
<sequence>MRTGRLLFLGRFVVAAAATQPWLDESLDTELRLQMFLGQLNETQIFAMVQGDTVLDDNGTGVNACIGHISGNETLGMPAICMGDGPAGVGNSMNNVTTFPAPVTAAAARNTTLQYAYGQALAQEHLAKGRNVVLSPTINIVRSPSWGRAAESFSEDAWLTARMAVAQVQGIQSQHALACPKHLAAYNQETNRFGLDPGWTAVDAVVDRRALHELYLPAFKATVQEAAAAANDWGFAGFVVADWYFAHRSTVAAANNGLDLSMPGGSLEDSYGFPAYYGDLLVDAVRNGSVAWSRVRDMAARIWRPMFAVGAVDHPVTGNATAVARTSAHLQIAQQIAEEGMVLLKNRDSLLPLSARNHVTELHGGFVIDSTRVTEPPYDYLARHGAAEGIDFRYAEAFPGTDAYETAPSSMFRELNATYWTTTDFSGPANQTVAIDNITIASYPAALWTAWPDVFSEQYRGLFLPNTTGLYRFSLYGQGDANLTLDGQPIVAMTKQNFGNPVLGSVRLTAGRPVDLRLDFSMGYSLSTGNYGVTLGVDMANATHLTLPAGQDDLVAQVARASAKTLVLLGSNSAVHMPWLHAVDGLLETWYPGQQVGAALERLLYGDVSPSGKLPVTFPGIDDDVSIKNRNAVSLPQIQADLTANFSESLLVGYKWFDQHRVEPLFPFGFGLTYSQFALHDFSVSEAATTNTTFHCHATLANIGNATAKQVVQLYVAYPPHAREPPKLLRGFAKVELAAGTAKAVAIDVAKSDLQIWDDVAEDWALVPGVYEFLVGFSSRDIVARQTVYIG</sequence>
<evidence type="ECO:0000256" key="8">
    <source>
        <dbReference type="ARBA" id="ARBA00023295"/>
    </source>
</evidence>
<dbReference type="PANTHER" id="PTHR42715">
    <property type="entry name" value="BETA-GLUCOSIDASE"/>
    <property type="match status" value="1"/>
</dbReference>
<name>F0XIN2_GROCL</name>
<dbReference type="STRING" id="655863.F0XIN2"/>
<evidence type="ECO:0000256" key="3">
    <source>
        <dbReference type="ARBA" id="ARBA00005336"/>
    </source>
</evidence>
<keyword evidence="10" id="KW-0732">Signal</keyword>
<dbReference type="PROSITE" id="PS51820">
    <property type="entry name" value="PA14"/>
    <property type="match status" value="1"/>
</dbReference>
<keyword evidence="7" id="KW-0119">Carbohydrate metabolism</keyword>
<evidence type="ECO:0000256" key="7">
    <source>
        <dbReference type="ARBA" id="ARBA00023277"/>
    </source>
</evidence>
<evidence type="ECO:0000256" key="6">
    <source>
        <dbReference type="ARBA" id="ARBA00023180"/>
    </source>
</evidence>
<dbReference type="EMBL" id="GL629771">
    <property type="protein sequence ID" value="EFX02499.1"/>
    <property type="molecule type" value="Genomic_DNA"/>
</dbReference>
<dbReference type="InterPro" id="IPR017853">
    <property type="entry name" value="GH"/>
</dbReference>
<dbReference type="GO" id="GO:0008422">
    <property type="term" value="F:beta-glucosidase activity"/>
    <property type="evidence" value="ECO:0007669"/>
    <property type="project" value="UniProtKB-EC"/>
</dbReference>
<gene>
    <name evidence="12" type="ORF">CMQ_5860</name>
</gene>
<dbReference type="SUPFAM" id="SSF52279">
    <property type="entry name" value="Beta-D-glucan exohydrolase, C-terminal domain"/>
    <property type="match status" value="1"/>
</dbReference>
<evidence type="ECO:0000256" key="2">
    <source>
        <dbReference type="ARBA" id="ARBA00004987"/>
    </source>
</evidence>
<dbReference type="InterPro" id="IPR036962">
    <property type="entry name" value="Glyco_hydro_3_N_sf"/>
</dbReference>
<dbReference type="AlphaFoldDB" id="F0XIN2"/>